<keyword evidence="6" id="KW-1185">Reference proteome</keyword>
<dbReference type="InterPro" id="IPR029044">
    <property type="entry name" value="Nucleotide-diphossugar_trans"/>
</dbReference>
<dbReference type="Gene3D" id="3.90.550.10">
    <property type="entry name" value="Spore Coat Polysaccharide Biosynthesis Protein SpsA, Chain A"/>
    <property type="match status" value="1"/>
</dbReference>
<evidence type="ECO:0000256" key="1">
    <source>
        <dbReference type="ARBA" id="ARBA00038494"/>
    </source>
</evidence>
<keyword evidence="3" id="KW-0472">Membrane</keyword>
<feature type="compositionally biased region" description="Basic and acidic residues" evidence="2">
    <location>
        <begin position="343"/>
        <end position="355"/>
    </location>
</feature>
<feature type="domain" description="Glycosyltransferase 2-like" evidence="4">
    <location>
        <begin position="10"/>
        <end position="168"/>
    </location>
</feature>
<proteinExistence type="inferred from homology"/>
<comment type="caution">
    <text evidence="5">The sequence shown here is derived from an EMBL/GenBank/DDBJ whole genome shotgun (WGS) entry which is preliminary data.</text>
</comment>
<keyword evidence="3" id="KW-1133">Transmembrane helix</keyword>
<protein>
    <submittedName>
        <fullName evidence="5">Glycosyltransferase</fullName>
    </submittedName>
</protein>
<evidence type="ECO:0000256" key="2">
    <source>
        <dbReference type="SAM" id="MobiDB-lite"/>
    </source>
</evidence>
<evidence type="ECO:0000259" key="4">
    <source>
        <dbReference type="Pfam" id="PF00535"/>
    </source>
</evidence>
<dbReference type="Proteomes" id="UP000654108">
    <property type="component" value="Unassembled WGS sequence"/>
</dbReference>
<dbReference type="InterPro" id="IPR001173">
    <property type="entry name" value="Glyco_trans_2-like"/>
</dbReference>
<comment type="similarity">
    <text evidence="1">Belongs to the glycosyltransferase 2 family. WaaE/KdtX subfamily.</text>
</comment>
<feature type="transmembrane region" description="Helical" evidence="3">
    <location>
        <begin position="301"/>
        <end position="321"/>
    </location>
</feature>
<dbReference type="PANTHER" id="PTHR43630">
    <property type="entry name" value="POLY-BETA-1,6-N-ACETYL-D-GLUCOSAMINE SYNTHASE"/>
    <property type="match status" value="1"/>
</dbReference>
<dbReference type="AlphaFoldDB" id="A0A927IRK4"/>
<evidence type="ECO:0000313" key="5">
    <source>
        <dbReference type="EMBL" id="MBD8066795.1"/>
    </source>
</evidence>
<feature type="region of interest" description="Disordered" evidence="2">
    <location>
        <begin position="335"/>
        <end position="361"/>
    </location>
</feature>
<organism evidence="5 6">
    <name type="scientific">Devosia oryzisoli</name>
    <dbReference type="NCBI Taxonomy" id="2774138"/>
    <lineage>
        <taxon>Bacteria</taxon>
        <taxon>Pseudomonadati</taxon>
        <taxon>Pseudomonadota</taxon>
        <taxon>Alphaproteobacteria</taxon>
        <taxon>Hyphomicrobiales</taxon>
        <taxon>Devosiaceae</taxon>
        <taxon>Devosia</taxon>
    </lineage>
</organism>
<feature type="transmembrane region" description="Helical" evidence="3">
    <location>
        <begin position="255"/>
        <end position="272"/>
    </location>
</feature>
<sequence length="361" mass="39682">MPPSPPRVTIGIKALNEARHIQASIESALAAVEPYGGDVVLADSGSTDGTIEIARRYPVRIVQLADPAQRSCGAGAQMAFQASHDSDYFYLLDGDMVLDPAFLAAGLRYLEQNPRVAGVGGHVMEMNTAGEGFQIRARTVRTDPNWLPGIVNRLDCGGLYRTQAIEELGYFADRNLHAFEEFELGARLQSRGWQLARIDHPAVEHYGHQMGGYSLLWRRMKSGYAGAPGEVLRGALGQRHQSIVLRRMSHIRNGAAVLAWWLAILIVLFLPIPVGFRLALALALLLAPLLFLSWRRGGFRLGLYSLAAWNVSAWGLLSGFFRTRARPADPLQLRELQAGSDRSPTELRASQRERPAGPLAQ</sequence>
<dbReference type="EMBL" id="JACYFU010000004">
    <property type="protein sequence ID" value="MBD8066795.1"/>
    <property type="molecule type" value="Genomic_DNA"/>
</dbReference>
<keyword evidence="3" id="KW-0812">Transmembrane</keyword>
<dbReference type="Pfam" id="PF00535">
    <property type="entry name" value="Glycos_transf_2"/>
    <property type="match status" value="1"/>
</dbReference>
<evidence type="ECO:0000313" key="6">
    <source>
        <dbReference type="Proteomes" id="UP000654108"/>
    </source>
</evidence>
<name>A0A927IRK4_9HYPH</name>
<accession>A0A927IRK4</accession>
<reference evidence="5" key="1">
    <citation type="submission" date="2020-09" db="EMBL/GenBank/DDBJ databases">
        <title>Genome seq and assembly of Devosia sp.</title>
        <authorList>
            <person name="Chhetri G."/>
        </authorList>
    </citation>
    <scope>NUCLEOTIDE SEQUENCE</scope>
    <source>
        <strain evidence="5">PTR5</strain>
    </source>
</reference>
<dbReference type="SUPFAM" id="SSF53448">
    <property type="entry name" value="Nucleotide-diphospho-sugar transferases"/>
    <property type="match status" value="1"/>
</dbReference>
<gene>
    <name evidence="5" type="ORF">IC608_15075</name>
</gene>
<dbReference type="PANTHER" id="PTHR43630:SF2">
    <property type="entry name" value="GLYCOSYLTRANSFERASE"/>
    <property type="match status" value="1"/>
</dbReference>
<evidence type="ECO:0000256" key="3">
    <source>
        <dbReference type="SAM" id="Phobius"/>
    </source>
</evidence>